<reference evidence="1 2" key="1">
    <citation type="submission" date="2005-12" db="EMBL/GenBank/DDBJ databases">
        <authorList>
            <person name="Moran M.A."/>
            <person name="Ferriera S."/>
            <person name="Johnson J."/>
            <person name="Kravitz S."/>
            <person name="Halpern A."/>
            <person name="Remington K."/>
            <person name="Beeson K."/>
            <person name="Tran B."/>
            <person name="Rogers Y.-H."/>
            <person name="Friedman R."/>
            <person name="Venter J.C."/>
        </authorList>
    </citation>
    <scope>NUCLEOTIDE SEQUENCE [LARGE SCALE GENOMIC DNA]</scope>
    <source>
        <strain evidence="2">ATCC BAA-591 / DSM 15170 / ISM</strain>
    </source>
</reference>
<accession>A3SPP2</accession>
<proteinExistence type="predicted"/>
<protein>
    <submittedName>
        <fullName evidence="1">Uncharacterized protein</fullName>
    </submittedName>
</protein>
<dbReference type="Proteomes" id="UP000005954">
    <property type="component" value="Unassembled WGS sequence"/>
</dbReference>
<keyword evidence="2" id="KW-1185">Reference proteome</keyword>
<gene>
    <name evidence="1" type="ORF">ISM_16240</name>
</gene>
<evidence type="ECO:0000313" key="1">
    <source>
        <dbReference type="EMBL" id="EAP76432.1"/>
    </source>
</evidence>
<evidence type="ECO:0000313" key="2">
    <source>
        <dbReference type="Proteomes" id="UP000005954"/>
    </source>
</evidence>
<sequence length="71" mass="7706">MIGHAIPNRTETALSIQRRFLFHQPAQHEAVLGGQGLPQQARQMRGAVIIPQTQTGGAQQQARAAQGGEFF</sequence>
<dbReference type="EMBL" id="AALY01000002">
    <property type="protein sequence ID" value="EAP76432.1"/>
    <property type="molecule type" value="Genomic_DNA"/>
</dbReference>
<organism evidence="1 2">
    <name type="scientific">Roseovarius nubinhibens (strain ATCC BAA-591 / DSM 15170 / ISM)</name>
    <dbReference type="NCBI Taxonomy" id="89187"/>
    <lineage>
        <taxon>Bacteria</taxon>
        <taxon>Pseudomonadati</taxon>
        <taxon>Pseudomonadota</taxon>
        <taxon>Alphaproteobacteria</taxon>
        <taxon>Rhodobacterales</taxon>
        <taxon>Roseobacteraceae</taxon>
        <taxon>Roseovarius</taxon>
    </lineage>
</organism>
<dbReference type="HOGENOM" id="CLU_2737546_0_0_5"/>
<name>A3SPP2_ROSNI</name>
<comment type="caution">
    <text evidence="1">The sequence shown here is derived from an EMBL/GenBank/DDBJ whole genome shotgun (WGS) entry which is preliminary data.</text>
</comment>
<dbReference type="AlphaFoldDB" id="A3SPP2"/>